<comment type="caution">
    <text evidence="1">The sequence shown here is derived from an EMBL/GenBank/DDBJ whole genome shotgun (WGS) entry which is preliminary data.</text>
</comment>
<dbReference type="Proteomes" id="UP001152747">
    <property type="component" value="Unassembled WGS sequence"/>
</dbReference>
<name>A0A9P1MVD0_9PELO</name>
<dbReference type="AlphaFoldDB" id="A0A9P1MVD0"/>
<dbReference type="EMBL" id="CANHGI010000001">
    <property type="protein sequence ID" value="CAI5438277.1"/>
    <property type="molecule type" value="Genomic_DNA"/>
</dbReference>
<proteinExistence type="predicted"/>
<evidence type="ECO:0000313" key="1">
    <source>
        <dbReference type="EMBL" id="CAI5438277.1"/>
    </source>
</evidence>
<evidence type="ECO:0000313" key="2">
    <source>
        <dbReference type="Proteomes" id="UP001152747"/>
    </source>
</evidence>
<dbReference type="InterPro" id="IPR029063">
    <property type="entry name" value="SAM-dependent_MTases_sf"/>
</dbReference>
<sequence length="113" mass="13480">MIDVCYNNLEFEDEWICPVEEFRQISTIENINKTLEYNGILTMNIIHKSKDINLHQELLELYKTVFKHCELASDNNYRMKNQILTCFNSKQGFHSASNYNKILSKYSDYVSWI</sequence>
<reference evidence="1" key="1">
    <citation type="submission" date="2022-11" db="EMBL/GenBank/DDBJ databases">
        <authorList>
            <person name="Kikuchi T."/>
        </authorList>
    </citation>
    <scope>NUCLEOTIDE SEQUENCE</scope>
    <source>
        <strain evidence="1">PS1010</strain>
    </source>
</reference>
<dbReference type="Gene3D" id="3.40.50.150">
    <property type="entry name" value="Vaccinia Virus protein VP39"/>
    <property type="match status" value="1"/>
</dbReference>
<keyword evidence="2" id="KW-1185">Reference proteome</keyword>
<dbReference type="OrthoDB" id="5791544at2759"/>
<protein>
    <submittedName>
        <fullName evidence="1">Uncharacterized protein</fullName>
    </submittedName>
</protein>
<gene>
    <name evidence="1" type="ORF">CAMP_LOCUS914</name>
</gene>
<organism evidence="1 2">
    <name type="scientific">Caenorhabditis angaria</name>
    <dbReference type="NCBI Taxonomy" id="860376"/>
    <lineage>
        <taxon>Eukaryota</taxon>
        <taxon>Metazoa</taxon>
        <taxon>Ecdysozoa</taxon>
        <taxon>Nematoda</taxon>
        <taxon>Chromadorea</taxon>
        <taxon>Rhabditida</taxon>
        <taxon>Rhabditina</taxon>
        <taxon>Rhabditomorpha</taxon>
        <taxon>Rhabditoidea</taxon>
        <taxon>Rhabditidae</taxon>
        <taxon>Peloderinae</taxon>
        <taxon>Caenorhabditis</taxon>
    </lineage>
</organism>
<accession>A0A9P1MVD0</accession>